<feature type="compositionally biased region" description="Acidic residues" evidence="1">
    <location>
        <begin position="10"/>
        <end position="21"/>
    </location>
</feature>
<proteinExistence type="predicted"/>
<dbReference type="EMBL" id="HACM01000085">
    <property type="protein sequence ID" value="CRZ00527.1"/>
    <property type="molecule type" value="Transcribed_RNA"/>
</dbReference>
<accession>A0A0H5QG20</accession>
<dbReference type="AlphaFoldDB" id="A0A0H5QG20"/>
<evidence type="ECO:0000256" key="1">
    <source>
        <dbReference type="SAM" id="MobiDB-lite"/>
    </source>
</evidence>
<feature type="non-terminal residue" evidence="2">
    <location>
        <position position="160"/>
    </location>
</feature>
<feature type="region of interest" description="Disordered" evidence="1">
    <location>
        <begin position="1"/>
        <end position="21"/>
    </location>
</feature>
<sequence length="160" mass="17814">GERAARDEERTDDAEIGDEGAEWAGELCHRRDQIDHLVGGIAMESNGRDNAVQEELTMGVRLEQRHEPHDPDDVFGKERGAIGCESGGDVAKEGKGFGEIAGEFQGLNEQVNGPVNERVDIVMMKEGGGDQRLELFDQRRWRPFDVLIEGEGGENRQRRD</sequence>
<protein>
    <submittedName>
        <fullName evidence="2">Uncharacterized protein</fullName>
    </submittedName>
</protein>
<feature type="region of interest" description="Disordered" evidence="1">
    <location>
        <begin position="64"/>
        <end position="90"/>
    </location>
</feature>
<organism evidence="2">
    <name type="scientific">Spongospora subterranea</name>
    <dbReference type="NCBI Taxonomy" id="70186"/>
    <lineage>
        <taxon>Eukaryota</taxon>
        <taxon>Sar</taxon>
        <taxon>Rhizaria</taxon>
        <taxon>Endomyxa</taxon>
        <taxon>Phytomyxea</taxon>
        <taxon>Plasmodiophorida</taxon>
        <taxon>Plasmodiophoridae</taxon>
        <taxon>Spongospora</taxon>
    </lineage>
</organism>
<evidence type="ECO:0000313" key="2">
    <source>
        <dbReference type="EMBL" id="CRZ00527.1"/>
    </source>
</evidence>
<feature type="compositionally biased region" description="Basic and acidic residues" evidence="1">
    <location>
        <begin position="64"/>
        <end position="80"/>
    </location>
</feature>
<feature type="non-terminal residue" evidence="2">
    <location>
        <position position="1"/>
    </location>
</feature>
<reference evidence="2" key="1">
    <citation type="submission" date="2015-04" db="EMBL/GenBank/DDBJ databases">
        <title>The genome sequence of the plant pathogenic Rhizarian Plasmodiophora brassicae reveals insights in its biotrophic life cycle and the origin of chitin synthesis.</title>
        <authorList>
            <person name="Schwelm A."/>
            <person name="Fogelqvist J."/>
            <person name="Knaust A."/>
            <person name="Julke S."/>
            <person name="Lilja T."/>
            <person name="Dhandapani V."/>
            <person name="Bonilla-Rosso G."/>
            <person name="Karlsson M."/>
            <person name="Shevchenko A."/>
            <person name="Choi S.R."/>
            <person name="Kim H.G."/>
            <person name="Park J.Y."/>
            <person name="Lim Y.P."/>
            <person name="Ludwig-Muller J."/>
            <person name="Dixelius C."/>
        </authorList>
    </citation>
    <scope>NUCLEOTIDE SEQUENCE</scope>
    <source>
        <tissue evidence="2">Potato root galls</tissue>
    </source>
</reference>
<name>A0A0H5QG20_9EUKA</name>